<keyword evidence="3" id="KW-1185">Reference proteome</keyword>
<name>A0A926D0B4_9FIRM</name>
<evidence type="ECO:0000256" key="1">
    <source>
        <dbReference type="SAM" id="MobiDB-lite"/>
    </source>
</evidence>
<evidence type="ECO:0000313" key="3">
    <source>
        <dbReference type="Proteomes" id="UP000654279"/>
    </source>
</evidence>
<dbReference type="AlphaFoldDB" id="A0A926D0B4"/>
<dbReference type="Proteomes" id="UP000654279">
    <property type="component" value="Unassembled WGS sequence"/>
</dbReference>
<protein>
    <submittedName>
        <fullName evidence="2">Uncharacterized protein</fullName>
    </submittedName>
</protein>
<dbReference type="EMBL" id="JACRSO010000002">
    <property type="protein sequence ID" value="MBC8529209.1"/>
    <property type="molecule type" value="Genomic_DNA"/>
</dbReference>
<feature type="region of interest" description="Disordered" evidence="1">
    <location>
        <begin position="26"/>
        <end position="51"/>
    </location>
</feature>
<accession>A0A926D0B4</accession>
<dbReference type="RefSeq" id="WP_249285077.1">
    <property type="nucleotide sequence ID" value="NZ_JACRSO010000002.1"/>
</dbReference>
<organism evidence="2 3">
    <name type="scientific">Luoshenia tenuis</name>
    <dbReference type="NCBI Taxonomy" id="2763654"/>
    <lineage>
        <taxon>Bacteria</taxon>
        <taxon>Bacillati</taxon>
        <taxon>Bacillota</taxon>
        <taxon>Clostridia</taxon>
        <taxon>Christensenellales</taxon>
        <taxon>Christensenellaceae</taxon>
        <taxon>Luoshenia</taxon>
    </lineage>
</organism>
<evidence type="ECO:0000313" key="2">
    <source>
        <dbReference type="EMBL" id="MBC8529209.1"/>
    </source>
</evidence>
<gene>
    <name evidence="2" type="ORF">H8699_07185</name>
</gene>
<comment type="caution">
    <text evidence="2">The sequence shown here is derived from an EMBL/GenBank/DDBJ whole genome shotgun (WGS) entry which is preliminary data.</text>
</comment>
<proteinExistence type="predicted"/>
<sequence>MKREKNRLSPKVASVVEAMSPAYSAKSDPLGMYTGRPVEPLVKPVQDADDL</sequence>
<reference evidence="2" key="1">
    <citation type="submission" date="2020-08" db="EMBL/GenBank/DDBJ databases">
        <title>Genome public.</title>
        <authorList>
            <person name="Liu C."/>
            <person name="Sun Q."/>
        </authorList>
    </citation>
    <scope>NUCLEOTIDE SEQUENCE</scope>
    <source>
        <strain evidence="2">NSJ-44</strain>
    </source>
</reference>